<dbReference type="CDD" id="cd06357">
    <property type="entry name" value="PBP1_AmiC"/>
    <property type="match status" value="1"/>
</dbReference>
<comment type="caution">
    <text evidence="1">The sequence shown here is derived from an EMBL/GenBank/DDBJ whole genome shotgun (WGS) entry which is preliminary data.</text>
</comment>
<dbReference type="PANTHER" id="PTHR47628">
    <property type="match status" value="1"/>
</dbReference>
<reference evidence="1" key="1">
    <citation type="submission" date="2021-01" db="EMBL/GenBank/DDBJ databases">
        <title>Genome sequence of strain Noviherbaspirillum sp. DKR-6.</title>
        <authorList>
            <person name="Chaudhary D.K."/>
        </authorList>
    </citation>
    <scope>NUCLEOTIDE SEQUENCE</scope>
    <source>
        <strain evidence="1">DKR-6</strain>
    </source>
</reference>
<keyword evidence="2" id="KW-1185">Reference proteome</keyword>
<proteinExistence type="predicted"/>
<dbReference type="GO" id="GO:0006865">
    <property type="term" value="P:amino acid transport"/>
    <property type="evidence" value="ECO:0007669"/>
    <property type="project" value="InterPro"/>
</dbReference>
<sequence length="385" mass="42885">MQKRDPIKVGILYSWTGVTSQIESSQRLGTLLAIEEINGAGGINGREIVPVMYDPQSSPPKYRELAERLVSIDGVKVIFGCYMSSTRKAVIPVVEKRNCLLFYATLYEGFEYSNNLIYTGAAPNQNSVQLAEFMTSTFGPRVYLVGSDYIYPYESNRIMTDLVMQHEGGEILGKSYVPLNAGEKDFARIVEDIRVKQPDFIFSTVVGNATKHFYRAYAEAGLDPGKLPIGSLTTCEVEVAQMGADIANGHYTSSPYFQSIDSAVNRACVEKFQRRFNGEAMPNACWEAAYFQVHLFADAMRQAETDDLDALMPRLLGAEFQAPQGLVRIEPSNHHTMLYPRIGRANLQGQFTIVRESQRPVVPDPYLVSHSLGDWTVALSTLEAE</sequence>
<dbReference type="InterPro" id="IPR000709">
    <property type="entry name" value="Leu_Ile_Val-bd"/>
</dbReference>
<dbReference type="PRINTS" id="PR00337">
    <property type="entry name" value="LEUILEVALBP"/>
</dbReference>
<dbReference type="Pfam" id="PF13433">
    <property type="entry name" value="Peripla_BP_5"/>
    <property type="match status" value="1"/>
</dbReference>
<dbReference type="PANTHER" id="PTHR47628:SF1">
    <property type="entry name" value="ALIPHATIC AMIDASE EXPRESSION-REGULATING PROTEIN"/>
    <property type="match status" value="1"/>
</dbReference>
<dbReference type="AlphaFoldDB" id="A0A934SZZ5"/>
<dbReference type="SUPFAM" id="SSF53822">
    <property type="entry name" value="Periplasmic binding protein-like I"/>
    <property type="match status" value="1"/>
</dbReference>
<accession>A0A934SZZ5</accession>
<protein>
    <submittedName>
        <fullName evidence="1">Transporter substrate-binding domain-containing protein</fullName>
    </submittedName>
</protein>
<dbReference type="Proteomes" id="UP000622890">
    <property type="component" value="Unassembled WGS sequence"/>
</dbReference>
<dbReference type="GO" id="GO:0033218">
    <property type="term" value="F:amide binding"/>
    <property type="evidence" value="ECO:0007669"/>
    <property type="project" value="InterPro"/>
</dbReference>
<name>A0A934SZZ5_9BURK</name>
<gene>
    <name evidence="1" type="ORF">JJB74_29740</name>
</gene>
<evidence type="ECO:0000313" key="2">
    <source>
        <dbReference type="Proteomes" id="UP000622890"/>
    </source>
</evidence>
<organism evidence="1 2">
    <name type="scientific">Noviherbaspirillum pedocola</name>
    <dbReference type="NCBI Taxonomy" id="2801341"/>
    <lineage>
        <taxon>Bacteria</taxon>
        <taxon>Pseudomonadati</taxon>
        <taxon>Pseudomonadota</taxon>
        <taxon>Betaproteobacteria</taxon>
        <taxon>Burkholderiales</taxon>
        <taxon>Oxalobacteraceae</taxon>
        <taxon>Noviherbaspirillum</taxon>
    </lineage>
</organism>
<dbReference type="RefSeq" id="WP_200598185.1">
    <property type="nucleotide sequence ID" value="NZ_JAEPBG010000027.1"/>
</dbReference>
<dbReference type="InterPro" id="IPR039570">
    <property type="entry name" value="AmiC_PBP1"/>
</dbReference>
<dbReference type="EMBL" id="JAEPBG010000027">
    <property type="protein sequence ID" value="MBK4738814.1"/>
    <property type="molecule type" value="Genomic_DNA"/>
</dbReference>
<dbReference type="InterPro" id="IPR028082">
    <property type="entry name" value="Peripla_BP_I"/>
</dbReference>
<evidence type="ECO:0000313" key="1">
    <source>
        <dbReference type="EMBL" id="MBK4738814.1"/>
    </source>
</evidence>
<dbReference type="Gene3D" id="3.40.50.2300">
    <property type="match status" value="2"/>
</dbReference>